<dbReference type="InterPro" id="IPR036615">
    <property type="entry name" value="Mur_ligase_C_dom_sf"/>
</dbReference>
<dbReference type="Gene3D" id="3.40.50.720">
    <property type="entry name" value="NAD(P)-binding Rossmann-like Domain"/>
    <property type="match status" value="1"/>
</dbReference>
<dbReference type="EC" id="6.3.2.9" evidence="7 8"/>
<dbReference type="GO" id="GO:0008360">
    <property type="term" value="P:regulation of cell shape"/>
    <property type="evidence" value="ECO:0007669"/>
    <property type="project" value="UniProtKB-KW"/>
</dbReference>
<evidence type="ECO:0000256" key="6">
    <source>
        <dbReference type="ARBA" id="ARBA00022840"/>
    </source>
</evidence>
<dbReference type="GO" id="GO:0009252">
    <property type="term" value="P:peptidoglycan biosynthetic process"/>
    <property type="evidence" value="ECO:0007669"/>
    <property type="project" value="UniProtKB-UniRule"/>
</dbReference>
<dbReference type="SUPFAM" id="SSF51984">
    <property type="entry name" value="MurCD N-terminal domain"/>
    <property type="match status" value="1"/>
</dbReference>
<comment type="catalytic activity">
    <reaction evidence="7 8">
        <text>UDP-N-acetyl-alpha-D-muramoyl-L-alanine + D-glutamate + ATP = UDP-N-acetyl-alpha-D-muramoyl-L-alanyl-D-glutamate + ADP + phosphate + H(+)</text>
        <dbReference type="Rhea" id="RHEA:16429"/>
        <dbReference type="ChEBI" id="CHEBI:15378"/>
        <dbReference type="ChEBI" id="CHEBI:29986"/>
        <dbReference type="ChEBI" id="CHEBI:30616"/>
        <dbReference type="ChEBI" id="CHEBI:43474"/>
        <dbReference type="ChEBI" id="CHEBI:83898"/>
        <dbReference type="ChEBI" id="CHEBI:83900"/>
        <dbReference type="ChEBI" id="CHEBI:456216"/>
        <dbReference type="EC" id="6.3.2.9"/>
    </reaction>
</comment>
<dbReference type="GO" id="GO:0051301">
    <property type="term" value="P:cell division"/>
    <property type="evidence" value="ECO:0007669"/>
    <property type="project" value="UniProtKB-KW"/>
</dbReference>
<dbReference type="Pfam" id="PF02875">
    <property type="entry name" value="Mur_ligase_C"/>
    <property type="match status" value="1"/>
</dbReference>
<evidence type="ECO:0000256" key="7">
    <source>
        <dbReference type="HAMAP-Rule" id="MF_00639"/>
    </source>
</evidence>
<comment type="similarity">
    <text evidence="7">Belongs to the MurCDEF family.</text>
</comment>
<feature type="domain" description="Mur ligase C-terminal" evidence="9">
    <location>
        <begin position="297"/>
        <end position="408"/>
    </location>
</feature>
<dbReference type="GO" id="GO:0005524">
    <property type="term" value="F:ATP binding"/>
    <property type="evidence" value="ECO:0007669"/>
    <property type="project" value="UniProtKB-UniRule"/>
</dbReference>
<keyword evidence="7 8" id="KW-0573">Peptidoglycan synthesis</keyword>
<accession>A0A6N6N3J5</accession>
<dbReference type="InterPro" id="IPR013221">
    <property type="entry name" value="Mur_ligase_cen"/>
</dbReference>
<dbReference type="PANTHER" id="PTHR43692:SF1">
    <property type="entry name" value="UDP-N-ACETYLMURAMOYLALANINE--D-GLUTAMATE LIGASE"/>
    <property type="match status" value="1"/>
</dbReference>
<evidence type="ECO:0000259" key="9">
    <source>
        <dbReference type="Pfam" id="PF02875"/>
    </source>
</evidence>
<dbReference type="Proteomes" id="UP000438699">
    <property type="component" value="Unassembled WGS sequence"/>
</dbReference>
<keyword evidence="6 7" id="KW-0067">ATP-binding</keyword>
<comment type="caution">
    <text evidence="11">The sequence shown here is derived from an EMBL/GenBank/DDBJ whole genome shotgun (WGS) entry which is preliminary data.</text>
</comment>
<evidence type="ECO:0000256" key="2">
    <source>
        <dbReference type="ARBA" id="ARBA00004752"/>
    </source>
</evidence>
<dbReference type="SUPFAM" id="SSF53623">
    <property type="entry name" value="MurD-like peptide ligases, catalytic domain"/>
    <property type="match status" value="1"/>
</dbReference>
<dbReference type="EMBL" id="WAIE01000002">
    <property type="protein sequence ID" value="KAB1442137.1"/>
    <property type="molecule type" value="Genomic_DNA"/>
</dbReference>
<dbReference type="PANTHER" id="PTHR43692">
    <property type="entry name" value="UDP-N-ACETYLMURAMOYLALANINE--D-GLUTAMATE LIGASE"/>
    <property type="match status" value="1"/>
</dbReference>
<dbReference type="Pfam" id="PF08245">
    <property type="entry name" value="Mur_ligase_M"/>
    <property type="match status" value="1"/>
</dbReference>
<dbReference type="InterPro" id="IPR004101">
    <property type="entry name" value="Mur_ligase_C"/>
</dbReference>
<dbReference type="Gene3D" id="3.90.190.20">
    <property type="entry name" value="Mur ligase, C-terminal domain"/>
    <property type="match status" value="1"/>
</dbReference>
<comment type="pathway">
    <text evidence="2 7 8">Cell wall biogenesis; peptidoglycan biosynthesis.</text>
</comment>
<sequence length="434" mass="47548">MNRVVKEFADKHRLEGSRAVVVGAGKSGVAAARLLHALGANVRMVDTNESLPESTREAASAVAELQTGPHNAGQFADADLVVLSPGVPARSLAEFTNGLNPRKVVAELEFASWFMETPIIAITGSNGKTTTTTLIGELLRDAGKSVFVGGNIGTPLCEYLLDMDPVDVVVLEVSSFQLQNCRLFHPHVALFLNIAPNHLDYHEDMDEYLDAKLRMFAMQEESDMAIVHESLRPVLEGRDFTKAETIWYSSAKRFDAPHLPGAHNKANVQAAWLAVKQFGVSPRNAERVLSGFRSLEHRLEILGQAKGVTFVNDSKATTLEAVAAAVRSFDGRTVRLLMGGKFKGGDVGELARTMEGRVEQVGLYGASRDIFEGPMKRYFPVSWDDTMELAVRRLVSQAHPGDVILLSPGTSSYDQYPNYIARGEDFRRIFGECQ</sequence>
<evidence type="ECO:0000256" key="5">
    <source>
        <dbReference type="ARBA" id="ARBA00022741"/>
    </source>
</evidence>
<reference evidence="11 12" key="1">
    <citation type="journal article" date="2017" name="Int. J. Syst. Evol. Microbiol.">
        <title>Desulfovibrio senegalensis sp. nov., a mesophilic sulfate reducer isolated from marine sediment.</title>
        <authorList>
            <person name="Thioye A."/>
            <person name="Gam Z.B.A."/>
            <person name="Mbengue M."/>
            <person name="Cayol J.L."/>
            <person name="Joseph-Bartoli M."/>
            <person name="Toure-Kane C."/>
            <person name="Labat M."/>
        </authorList>
    </citation>
    <scope>NUCLEOTIDE SEQUENCE [LARGE SCALE GENOMIC DNA]</scope>
    <source>
        <strain evidence="11 12">DSM 101509</strain>
    </source>
</reference>
<dbReference type="GO" id="GO:0071555">
    <property type="term" value="P:cell wall organization"/>
    <property type="evidence" value="ECO:0007669"/>
    <property type="project" value="UniProtKB-KW"/>
</dbReference>
<keyword evidence="7 8" id="KW-0133">Cell shape</keyword>
<protein>
    <recommendedName>
        <fullName evidence="7 8">UDP-N-acetylmuramoylalanine--D-glutamate ligase</fullName>
        <ecNumber evidence="7 8">6.3.2.9</ecNumber>
    </recommendedName>
    <alternativeName>
        <fullName evidence="7">D-glutamic acid-adding enzyme</fullName>
    </alternativeName>
    <alternativeName>
        <fullName evidence="7">UDP-N-acetylmuramoyl-L-alanyl-D-glutamate synthetase</fullName>
    </alternativeName>
</protein>
<keyword evidence="7 8" id="KW-0132">Cell division</keyword>
<evidence type="ECO:0000256" key="8">
    <source>
        <dbReference type="RuleBase" id="RU003664"/>
    </source>
</evidence>
<keyword evidence="12" id="KW-1185">Reference proteome</keyword>
<dbReference type="OrthoDB" id="9809796at2"/>
<dbReference type="RefSeq" id="WP_151150359.1">
    <property type="nucleotide sequence ID" value="NZ_WAIE01000002.1"/>
</dbReference>
<organism evidence="11 12">
    <name type="scientific">Pseudodesulfovibrio senegalensis</name>
    <dbReference type="NCBI Taxonomy" id="1721087"/>
    <lineage>
        <taxon>Bacteria</taxon>
        <taxon>Pseudomonadati</taxon>
        <taxon>Thermodesulfobacteriota</taxon>
        <taxon>Desulfovibrionia</taxon>
        <taxon>Desulfovibrionales</taxon>
        <taxon>Desulfovibrionaceae</taxon>
    </lineage>
</organism>
<comment type="function">
    <text evidence="7 8">Cell wall formation. Catalyzes the addition of glutamate to the nucleotide precursor UDP-N-acetylmuramoyl-L-alanine (UMA).</text>
</comment>
<gene>
    <name evidence="7 11" type="primary">murD</name>
    <name evidence="11" type="ORF">F8A88_06640</name>
</gene>
<evidence type="ECO:0000256" key="1">
    <source>
        <dbReference type="ARBA" id="ARBA00004496"/>
    </source>
</evidence>
<evidence type="ECO:0000259" key="10">
    <source>
        <dbReference type="Pfam" id="PF08245"/>
    </source>
</evidence>
<proteinExistence type="inferred from homology"/>
<evidence type="ECO:0000313" key="11">
    <source>
        <dbReference type="EMBL" id="KAB1442137.1"/>
    </source>
</evidence>
<dbReference type="InterPro" id="IPR005762">
    <property type="entry name" value="MurD"/>
</dbReference>
<dbReference type="GO" id="GO:0005737">
    <property type="term" value="C:cytoplasm"/>
    <property type="evidence" value="ECO:0007669"/>
    <property type="project" value="UniProtKB-SubCell"/>
</dbReference>
<dbReference type="SUPFAM" id="SSF53244">
    <property type="entry name" value="MurD-like peptide ligases, peptide-binding domain"/>
    <property type="match status" value="1"/>
</dbReference>
<dbReference type="Pfam" id="PF21799">
    <property type="entry name" value="MurD-like_N"/>
    <property type="match status" value="1"/>
</dbReference>
<dbReference type="NCBIfam" id="TIGR01087">
    <property type="entry name" value="murD"/>
    <property type="match status" value="1"/>
</dbReference>
<dbReference type="GO" id="GO:0008764">
    <property type="term" value="F:UDP-N-acetylmuramoylalanine-D-glutamate ligase activity"/>
    <property type="evidence" value="ECO:0007669"/>
    <property type="project" value="UniProtKB-UniRule"/>
</dbReference>
<keyword evidence="4 7" id="KW-0436">Ligase</keyword>
<evidence type="ECO:0000256" key="4">
    <source>
        <dbReference type="ARBA" id="ARBA00022598"/>
    </source>
</evidence>
<evidence type="ECO:0000313" key="12">
    <source>
        <dbReference type="Proteomes" id="UP000438699"/>
    </source>
</evidence>
<comment type="subcellular location">
    <subcellularLocation>
        <location evidence="1 7 8">Cytoplasm</location>
    </subcellularLocation>
</comment>
<feature type="binding site" evidence="7">
    <location>
        <begin position="124"/>
        <end position="130"/>
    </location>
    <ligand>
        <name>ATP</name>
        <dbReference type="ChEBI" id="CHEBI:30616"/>
    </ligand>
</feature>
<dbReference type="Gene3D" id="3.40.1190.10">
    <property type="entry name" value="Mur-like, catalytic domain"/>
    <property type="match status" value="1"/>
</dbReference>
<feature type="domain" description="Mur ligase central" evidence="10">
    <location>
        <begin position="122"/>
        <end position="228"/>
    </location>
</feature>
<keyword evidence="7 8" id="KW-0131">Cell cycle</keyword>
<name>A0A6N6N3J5_9BACT</name>
<dbReference type="UniPathway" id="UPA00219"/>
<keyword evidence="3 7" id="KW-0963">Cytoplasm</keyword>
<dbReference type="AlphaFoldDB" id="A0A6N6N3J5"/>
<keyword evidence="7 8" id="KW-0961">Cell wall biogenesis/degradation</keyword>
<keyword evidence="5 7" id="KW-0547">Nucleotide-binding</keyword>
<dbReference type="InterPro" id="IPR036565">
    <property type="entry name" value="Mur-like_cat_sf"/>
</dbReference>
<dbReference type="HAMAP" id="MF_00639">
    <property type="entry name" value="MurD"/>
    <property type="match status" value="1"/>
</dbReference>
<evidence type="ECO:0000256" key="3">
    <source>
        <dbReference type="ARBA" id="ARBA00022490"/>
    </source>
</evidence>